<accession>Q728B7</accession>
<dbReference type="STRING" id="882.DVU_2687"/>
<dbReference type="eggNOG" id="ENOG503168D">
    <property type="taxonomic scope" value="Bacteria"/>
</dbReference>
<reference evidence="1 2" key="1">
    <citation type="journal article" date="2004" name="Nat. Biotechnol.">
        <title>The genome sequence of the anaerobic, sulfate-reducing bacterium Desulfovibrio vulgaris Hildenborough.</title>
        <authorList>
            <person name="Heidelberg J.F."/>
            <person name="Seshadri R."/>
            <person name="Haveman S.A."/>
            <person name="Hemme C.L."/>
            <person name="Paulsen I.T."/>
            <person name="Kolonay J.F."/>
            <person name="Eisen J.A."/>
            <person name="Ward N."/>
            <person name="Methe B."/>
            <person name="Brinkac L.M."/>
            <person name="Daugherty S.C."/>
            <person name="Deboy R.T."/>
            <person name="Dodson R.J."/>
            <person name="Durkin A.S."/>
            <person name="Madupu R."/>
            <person name="Nelson W.C."/>
            <person name="Sullivan S.A."/>
            <person name="Fouts D."/>
            <person name="Haft D.H."/>
            <person name="Selengut J."/>
            <person name="Peterson J.D."/>
            <person name="Davidsen T.M."/>
            <person name="Zafar N."/>
            <person name="Zhou L."/>
            <person name="Radune D."/>
            <person name="Dimitrov G."/>
            <person name="Hance M."/>
            <person name="Tran K."/>
            <person name="Khouri H."/>
            <person name="Gill J."/>
            <person name="Utterback T.R."/>
            <person name="Feldblyum T.V."/>
            <person name="Wall J.D."/>
            <person name="Voordouw G."/>
            <person name="Fraser C.M."/>
        </authorList>
    </citation>
    <scope>NUCLEOTIDE SEQUENCE [LARGE SCALE GENOMIC DNA]</scope>
    <source>
        <strain evidence="2">ATCC 29579 / DSM 644 / NCIMB 8303 / VKM B-1760 / Hildenborough</strain>
    </source>
</reference>
<dbReference type="HOGENOM" id="CLU_144682_0_0_7"/>
<sequence length="176" mass="19431">MHTRSTSRALESLDGDLTNERTVTVNTVTLSLFDDSAARLAGLNATLKTAMQRTIAASGLSREQVLDRMNTLAKQAGVKLTTGNAHQLSLATLDKWLNPADREHLPSVLALHVFCLAVNNVQPLAQLLGLHGCGVMTAEDRRLRDYGQVCWESKRRRKAARQLELELEHGLSHGRR</sequence>
<proteinExistence type="predicted"/>
<evidence type="ECO:0000313" key="1">
    <source>
        <dbReference type="EMBL" id="AAS97159.1"/>
    </source>
</evidence>
<evidence type="ECO:0000313" key="2">
    <source>
        <dbReference type="Proteomes" id="UP000002194"/>
    </source>
</evidence>
<dbReference type="KEGG" id="dvu:DVU_2687"/>
<name>Q728B7_NITV2</name>
<dbReference type="OrthoDB" id="5458306at2"/>
<gene>
    <name evidence="1" type="ordered locus">DVU_2687</name>
</gene>
<protein>
    <submittedName>
        <fullName evidence="1">Uncharacterized protein</fullName>
    </submittedName>
</protein>
<dbReference type="Proteomes" id="UP000002194">
    <property type="component" value="Chromosome"/>
</dbReference>
<organism evidence="1 2">
    <name type="scientific">Nitratidesulfovibrio vulgaris (strain ATCC 29579 / DSM 644 / CCUG 34227 / NCIMB 8303 / VKM B-1760 / Hildenborough)</name>
    <name type="common">Desulfovibrio vulgaris</name>
    <dbReference type="NCBI Taxonomy" id="882"/>
    <lineage>
        <taxon>Bacteria</taxon>
        <taxon>Pseudomonadati</taxon>
        <taxon>Thermodesulfobacteriota</taxon>
        <taxon>Desulfovibrionia</taxon>
        <taxon>Desulfovibrionales</taxon>
        <taxon>Desulfovibrionaceae</taxon>
        <taxon>Nitratidesulfovibrio</taxon>
    </lineage>
</organism>
<dbReference type="AlphaFoldDB" id="Q728B7"/>
<dbReference type="EnsemblBacteria" id="AAS97159">
    <property type="protein sequence ID" value="AAS97159"/>
    <property type="gene ID" value="DVU_2687"/>
</dbReference>
<keyword evidence="2" id="KW-1185">Reference proteome</keyword>
<dbReference type="PATRIC" id="fig|882.5.peg.2430"/>
<dbReference type="EMBL" id="AE017285">
    <property type="protein sequence ID" value="AAS97159.1"/>
    <property type="molecule type" value="Genomic_DNA"/>
</dbReference>
<dbReference type="PaxDb" id="882-DVU_2687"/>